<dbReference type="EMBL" id="JAAGLI010000469">
    <property type="protein sequence ID" value="NEA24432.1"/>
    <property type="molecule type" value="Genomic_DNA"/>
</dbReference>
<dbReference type="Proteomes" id="UP000475532">
    <property type="component" value="Unassembled WGS sequence"/>
</dbReference>
<name>A0A6L9QH50_9ACTN</name>
<protein>
    <submittedName>
        <fullName evidence="1">Uncharacterized protein</fullName>
    </submittedName>
</protein>
<comment type="caution">
    <text evidence="1">The sequence shown here is derived from an EMBL/GenBank/DDBJ whole genome shotgun (WGS) entry which is preliminary data.</text>
</comment>
<proteinExistence type="predicted"/>
<sequence>MGESVKPRTPDSAWRPAALALVEALTGHGLVAQVWGHGAVRARNPAGEPDGDDPRGQAFAPGLQQEVLCRRRDGELWWWWVWSGPSRKSPPELEPLCPVTDTTTAADRIAHVLAVPFADVSASPGGCG</sequence>
<gene>
    <name evidence="1" type="ORF">G3I70_18325</name>
</gene>
<organism evidence="1 2">
    <name type="scientific">Actinomadura bangladeshensis</name>
    <dbReference type="NCBI Taxonomy" id="453573"/>
    <lineage>
        <taxon>Bacteria</taxon>
        <taxon>Bacillati</taxon>
        <taxon>Actinomycetota</taxon>
        <taxon>Actinomycetes</taxon>
        <taxon>Streptosporangiales</taxon>
        <taxon>Thermomonosporaceae</taxon>
        <taxon>Actinomadura</taxon>
    </lineage>
</organism>
<evidence type="ECO:0000313" key="1">
    <source>
        <dbReference type="EMBL" id="NEA24432.1"/>
    </source>
</evidence>
<dbReference type="RefSeq" id="WP_203596623.1">
    <property type="nucleotide sequence ID" value="NZ_JAAGLI010000469.1"/>
</dbReference>
<dbReference type="AlphaFoldDB" id="A0A6L9QH50"/>
<accession>A0A6L9QH50</accession>
<evidence type="ECO:0000313" key="2">
    <source>
        <dbReference type="Proteomes" id="UP000475532"/>
    </source>
</evidence>
<reference evidence="1 2" key="1">
    <citation type="submission" date="2020-01" db="EMBL/GenBank/DDBJ databases">
        <title>Insect and environment-associated Actinomycetes.</title>
        <authorList>
            <person name="Currrie C."/>
            <person name="Chevrette M."/>
            <person name="Carlson C."/>
            <person name="Stubbendieck R."/>
            <person name="Wendt-Pienkowski E."/>
        </authorList>
    </citation>
    <scope>NUCLEOTIDE SEQUENCE [LARGE SCALE GENOMIC DNA]</scope>
    <source>
        <strain evidence="1 2">SID10258</strain>
    </source>
</reference>